<dbReference type="AlphaFoldDB" id="A0A4V2K5L2"/>
<feature type="compositionally biased region" description="Polar residues" evidence="1">
    <location>
        <begin position="1"/>
        <end position="13"/>
    </location>
</feature>
<evidence type="ECO:0000313" key="3">
    <source>
        <dbReference type="Proteomes" id="UP000292082"/>
    </source>
</evidence>
<proteinExistence type="predicted"/>
<sequence length="127" mass="13516">MQGNHGQSLTQSGLRPAAISGPPQGQQHSHIPQPGGSAPNALSASQQAHAWDLHAEATSKARQGGYQQVHRAPQDTAHQLRAFSTRLTATLTANLQPDPALRGLRLCPTHNTLPILRRNTTLTTTGN</sequence>
<organism evidence="2 3">
    <name type="scientific">Dichomitus squalens</name>
    <dbReference type="NCBI Taxonomy" id="114155"/>
    <lineage>
        <taxon>Eukaryota</taxon>
        <taxon>Fungi</taxon>
        <taxon>Dikarya</taxon>
        <taxon>Basidiomycota</taxon>
        <taxon>Agaricomycotina</taxon>
        <taxon>Agaricomycetes</taxon>
        <taxon>Polyporales</taxon>
        <taxon>Polyporaceae</taxon>
        <taxon>Dichomitus</taxon>
    </lineage>
</organism>
<evidence type="ECO:0000313" key="2">
    <source>
        <dbReference type="EMBL" id="TBU57815.1"/>
    </source>
</evidence>
<reference evidence="2 3" key="1">
    <citation type="submission" date="2019-01" db="EMBL/GenBank/DDBJ databases">
        <title>Draft genome sequences of three monokaryotic isolates of the white-rot basidiomycete fungus Dichomitus squalens.</title>
        <authorList>
            <consortium name="DOE Joint Genome Institute"/>
            <person name="Lopez S.C."/>
            <person name="Andreopoulos B."/>
            <person name="Pangilinan J."/>
            <person name="Lipzen A."/>
            <person name="Riley R."/>
            <person name="Ahrendt S."/>
            <person name="Ng V."/>
            <person name="Barry K."/>
            <person name="Daum C."/>
            <person name="Grigoriev I.V."/>
            <person name="Hilden K.S."/>
            <person name="Makela M.R."/>
            <person name="de Vries R.P."/>
        </authorList>
    </citation>
    <scope>NUCLEOTIDE SEQUENCE [LARGE SCALE GENOMIC DNA]</scope>
    <source>
        <strain evidence="2 3">CBS 464.89</strain>
    </source>
</reference>
<accession>A0A4V2K5L2</accession>
<dbReference type="Proteomes" id="UP000292082">
    <property type="component" value="Unassembled WGS sequence"/>
</dbReference>
<protein>
    <submittedName>
        <fullName evidence="2">Uncharacterized protein</fullName>
    </submittedName>
</protein>
<feature type="region of interest" description="Disordered" evidence="1">
    <location>
        <begin position="1"/>
        <end position="75"/>
    </location>
</feature>
<keyword evidence="3" id="KW-1185">Reference proteome</keyword>
<dbReference type="EMBL" id="ML145132">
    <property type="protein sequence ID" value="TBU57815.1"/>
    <property type="molecule type" value="Genomic_DNA"/>
</dbReference>
<gene>
    <name evidence="2" type="ORF">BD310DRAFT_820763</name>
</gene>
<name>A0A4V2K5L2_9APHY</name>
<evidence type="ECO:0000256" key="1">
    <source>
        <dbReference type="SAM" id="MobiDB-lite"/>
    </source>
</evidence>